<dbReference type="PROSITE" id="PS51186">
    <property type="entry name" value="GNAT"/>
    <property type="match status" value="1"/>
</dbReference>
<gene>
    <name evidence="4" type="ORF">GCM10025783_11270</name>
</gene>
<keyword evidence="5" id="KW-1185">Reference proteome</keyword>
<name>A0ABP8Z0S1_9MICO</name>
<accession>A0ABP8Z0S1</accession>
<dbReference type="Gene3D" id="3.40.630.30">
    <property type="match status" value="1"/>
</dbReference>
<keyword evidence="2" id="KW-0012">Acyltransferase</keyword>
<dbReference type="CDD" id="cd04301">
    <property type="entry name" value="NAT_SF"/>
    <property type="match status" value="1"/>
</dbReference>
<dbReference type="RefSeq" id="WP_345480045.1">
    <property type="nucleotide sequence ID" value="NZ_BAABLP010000002.1"/>
</dbReference>
<dbReference type="InterPro" id="IPR000182">
    <property type="entry name" value="GNAT_dom"/>
</dbReference>
<protein>
    <recommendedName>
        <fullName evidence="3">N-acetyltransferase domain-containing protein</fullName>
    </recommendedName>
</protein>
<feature type="domain" description="N-acetyltransferase" evidence="3">
    <location>
        <begin position="2"/>
        <end position="153"/>
    </location>
</feature>
<evidence type="ECO:0000256" key="2">
    <source>
        <dbReference type="ARBA" id="ARBA00023315"/>
    </source>
</evidence>
<evidence type="ECO:0000259" key="3">
    <source>
        <dbReference type="PROSITE" id="PS51186"/>
    </source>
</evidence>
<dbReference type="Pfam" id="PF00583">
    <property type="entry name" value="Acetyltransf_1"/>
    <property type="match status" value="1"/>
</dbReference>
<comment type="caution">
    <text evidence="4">The sequence shown here is derived from an EMBL/GenBank/DDBJ whole genome shotgun (WGS) entry which is preliminary data.</text>
</comment>
<dbReference type="PANTHER" id="PTHR43877">
    <property type="entry name" value="AMINOALKYLPHOSPHONATE N-ACETYLTRANSFERASE-RELATED-RELATED"/>
    <property type="match status" value="1"/>
</dbReference>
<organism evidence="4 5">
    <name type="scientific">Amnibacterium soli</name>
    <dbReference type="NCBI Taxonomy" id="1282736"/>
    <lineage>
        <taxon>Bacteria</taxon>
        <taxon>Bacillati</taxon>
        <taxon>Actinomycetota</taxon>
        <taxon>Actinomycetes</taxon>
        <taxon>Micrococcales</taxon>
        <taxon>Microbacteriaceae</taxon>
        <taxon>Amnibacterium</taxon>
    </lineage>
</organism>
<evidence type="ECO:0000256" key="1">
    <source>
        <dbReference type="ARBA" id="ARBA00022679"/>
    </source>
</evidence>
<evidence type="ECO:0000313" key="5">
    <source>
        <dbReference type="Proteomes" id="UP001500121"/>
    </source>
</evidence>
<dbReference type="Proteomes" id="UP001500121">
    <property type="component" value="Unassembled WGS sequence"/>
</dbReference>
<proteinExistence type="predicted"/>
<reference evidence="5" key="1">
    <citation type="journal article" date="2019" name="Int. J. Syst. Evol. Microbiol.">
        <title>The Global Catalogue of Microorganisms (GCM) 10K type strain sequencing project: providing services to taxonomists for standard genome sequencing and annotation.</title>
        <authorList>
            <consortium name="The Broad Institute Genomics Platform"/>
            <consortium name="The Broad Institute Genome Sequencing Center for Infectious Disease"/>
            <person name="Wu L."/>
            <person name="Ma J."/>
        </authorList>
    </citation>
    <scope>NUCLEOTIDE SEQUENCE [LARGE SCALE GENOMIC DNA]</scope>
    <source>
        <strain evidence="5">JCM 19015</strain>
    </source>
</reference>
<dbReference type="EMBL" id="BAABLP010000002">
    <property type="protein sequence ID" value="GAA4741794.1"/>
    <property type="molecule type" value="Genomic_DNA"/>
</dbReference>
<dbReference type="SUPFAM" id="SSF55729">
    <property type="entry name" value="Acyl-CoA N-acyltransferases (Nat)"/>
    <property type="match status" value="1"/>
</dbReference>
<evidence type="ECO:0000313" key="4">
    <source>
        <dbReference type="EMBL" id="GAA4741794.1"/>
    </source>
</evidence>
<dbReference type="PANTHER" id="PTHR43877:SF2">
    <property type="entry name" value="AMINOALKYLPHOSPHONATE N-ACETYLTRANSFERASE-RELATED"/>
    <property type="match status" value="1"/>
</dbReference>
<keyword evidence="1" id="KW-0808">Transferase</keyword>
<dbReference type="InterPro" id="IPR016181">
    <property type="entry name" value="Acyl_CoA_acyltransferase"/>
</dbReference>
<dbReference type="InterPro" id="IPR050832">
    <property type="entry name" value="Bact_Acetyltransf"/>
</dbReference>
<sequence>MLDLRPARLDDPDSLVLTEEVQAYYVEVYGGADEDPIAPEEFLPPHGGFLLGYDGEVPVAMGGWSFLPGSSTQVKIRRMYVRAEARRQGYAAALLTRLEEEARAAGAEHVALTTGEPQVAAVRFYRARGYDDVAPFGFYATESRSVHLGKALPPRE</sequence>